<dbReference type="EMBL" id="UYSG01001006">
    <property type="protein sequence ID" value="VDL31303.1"/>
    <property type="molecule type" value="Genomic_DNA"/>
</dbReference>
<evidence type="ECO:0000256" key="1">
    <source>
        <dbReference type="ARBA" id="ARBA00004173"/>
    </source>
</evidence>
<dbReference type="EMBL" id="CABIJS010000277">
    <property type="protein sequence ID" value="VUZ48241.1"/>
    <property type="molecule type" value="Genomic_DNA"/>
</dbReference>
<keyword evidence="9" id="KW-1185">Reference proteome</keyword>
<protein>
    <submittedName>
        <fullName evidence="10">28S ribosomal protein S30, mitochondrial</fullName>
    </submittedName>
</protein>
<keyword evidence="3" id="KW-0496">Mitochondrion</keyword>
<dbReference type="InterPro" id="IPR039982">
    <property type="entry name" value="Ribosomal_mL65"/>
</dbReference>
<evidence type="ECO:0000313" key="7">
    <source>
        <dbReference type="EMBL" id="VUZ48241.1"/>
    </source>
</evidence>
<keyword evidence="2" id="KW-0689">Ribosomal protein</keyword>
<evidence type="ECO:0000313" key="8">
    <source>
        <dbReference type="Proteomes" id="UP000274504"/>
    </source>
</evidence>
<sequence>MLRDRLCAQAILRSFRTSAIVQKQPAHDRQRRRRKIQPPFHKIPFYDQDPLKCLTINQLFPAQIPGSWGSTDVKTKEKFFKIGQILNKFSTLHDKFTELYYHEDNLWYHRLNLPLDCTDTLDFSQYITRTNKHTLAELNTIYDKPLEVNDKFLQFRIGEYLKTSSLRPDSTPKEREEFIGSLMECIYASLVEFNKNSYLRNRPTQLSVGAKIETFLKRSGFADLYNDEKLKEDCLAEGIWERSDEVILDAEKLLHFRICGKLAWSLRSDSPLFPFIARSDKACFEDSLPKDGRLYRPEVFGLDPIGHYDFSCIPFVNNARSPEYIRSVAGFWPSSPFLPQKMGDDPCQFGLVGVLDVTPSSEQLHLYSSIDGEISAQSMARDALSNAVLIAFAWTSAMAYNAGFTLYNELDHPFSVQLLLFDTASVTWQLVAYQLNTLSGLWKADDAGDPYNLLWHSPRIPMFNENQVLNPEALKLLARAMLLSPTPLESRNTTAAPVRLIPDSLDEETESAFTSLEGDGNGRIDLTAAEREALRVSEVDEIARRNLPGRVITHPLPHPNEVFFLKMTQKEDLLAEMQEKMPAFGGPKNPDFEEGSELPESSREVLRKHRLYLRARTPQNKVQKRPPRWR</sequence>
<accession>A0A158QDN7</accession>
<reference evidence="6 8" key="2">
    <citation type="submission" date="2018-11" db="EMBL/GenBank/DDBJ databases">
        <authorList>
            <consortium name="Pathogen Informatics"/>
        </authorList>
    </citation>
    <scope>NUCLEOTIDE SEQUENCE [LARGE SCALE GENOMIC DNA]</scope>
</reference>
<gene>
    <name evidence="6" type="ORF">HDID_LOCUS3364</name>
    <name evidence="7" type="ORF">WMSIL1_LOCUS7564</name>
</gene>
<evidence type="ECO:0000313" key="9">
    <source>
        <dbReference type="Proteomes" id="UP000321570"/>
    </source>
</evidence>
<evidence type="ECO:0000256" key="4">
    <source>
        <dbReference type="ARBA" id="ARBA00023274"/>
    </source>
</evidence>
<comment type="subcellular location">
    <subcellularLocation>
        <location evidence="1">Mitochondrion</location>
    </subcellularLocation>
</comment>
<dbReference type="InterPro" id="IPR010793">
    <property type="entry name" value="Ribosomal_mL37/mL65"/>
</dbReference>
<evidence type="ECO:0000256" key="5">
    <source>
        <dbReference type="SAM" id="MobiDB-lite"/>
    </source>
</evidence>
<dbReference type="GO" id="GO:0006412">
    <property type="term" value="P:translation"/>
    <property type="evidence" value="ECO:0007669"/>
    <property type="project" value="InterPro"/>
</dbReference>
<dbReference type="OrthoDB" id="6041973at2759"/>
<dbReference type="Pfam" id="PF07147">
    <property type="entry name" value="PDCD9"/>
    <property type="match status" value="1"/>
</dbReference>
<dbReference type="PANTHER" id="PTHR13014:SF3">
    <property type="entry name" value="LARGE RIBOSOMAL SUBUNIT PROTEIN ML65"/>
    <property type="match status" value="1"/>
</dbReference>
<dbReference type="GO" id="GO:0003735">
    <property type="term" value="F:structural constituent of ribosome"/>
    <property type="evidence" value="ECO:0007669"/>
    <property type="project" value="InterPro"/>
</dbReference>
<evidence type="ECO:0000256" key="3">
    <source>
        <dbReference type="ARBA" id="ARBA00023128"/>
    </source>
</evidence>
<dbReference type="AlphaFoldDB" id="A0A158QDN7"/>
<evidence type="ECO:0000256" key="2">
    <source>
        <dbReference type="ARBA" id="ARBA00022980"/>
    </source>
</evidence>
<dbReference type="WBParaSite" id="HDID_0000336601-mRNA-1">
    <property type="protein sequence ID" value="HDID_0000336601-mRNA-1"/>
    <property type="gene ID" value="HDID_0000336601"/>
</dbReference>
<dbReference type="STRING" id="6216.A0A158QDN7"/>
<feature type="region of interest" description="Disordered" evidence="5">
    <location>
        <begin position="584"/>
        <end position="604"/>
    </location>
</feature>
<reference evidence="10" key="1">
    <citation type="submission" date="2016-04" db="UniProtKB">
        <authorList>
            <consortium name="WormBaseParasite"/>
        </authorList>
    </citation>
    <scope>IDENTIFICATION</scope>
</reference>
<dbReference type="Proteomes" id="UP000321570">
    <property type="component" value="Unassembled WGS sequence"/>
</dbReference>
<name>A0A158QDN7_HYMDI</name>
<dbReference type="PANTHER" id="PTHR13014">
    <property type="entry name" value="MITOCHONDRIAL 28S RIBOSOMAL PROTEIN S30/P52 PRO-APOTOTIC PROTEIN"/>
    <property type="match status" value="1"/>
</dbReference>
<keyword evidence="4" id="KW-0687">Ribonucleoprotein</keyword>
<proteinExistence type="predicted"/>
<dbReference type="Proteomes" id="UP000274504">
    <property type="component" value="Unassembled WGS sequence"/>
</dbReference>
<evidence type="ECO:0000313" key="10">
    <source>
        <dbReference type="WBParaSite" id="HDID_0000336601-mRNA-1"/>
    </source>
</evidence>
<organism evidence="10">
    <name type="scientific">Hymenolepis diminuta</name>
    <name type="common">Rat tapeworm</name>
    <dbReference type="NCBI Taxonomy" id="6216"/>
    <lineage>
        <taxon>Eukaryota</taxon>
        <taxon>Metazoa</taxon>
        <taxon>Spiralia</taxon>
        <taxon>Lophotrochozoa</taxon>
        <taxon>Platyhelminthes</taxon>
        <taxon>Cestoda</taxon>
        <taxon>Eucestoda</taxon>
        <taxon>Cyclophyllidea</taxon>
        <taxon>Hymenolepididae</taxon>
        <taxon>Hymenolepis</taxon>
    </lineage>
</organism>
<dbReference type="GO" id="GO:0005762">
    <property type="term" value="C:mitochondrial large ribosomal subunit"/>
    <property type="evidence" value="ECO:0007669"/>
    <property type="project" value="TreeGrafter"/>
</dbReference>
<reference evidence="7 9" key="3">
    <citation type="submission" date="2019-07" db="EMBL/GenBank/DDBJ databases">
        <authorList>
            <person name="Jastrzebski P J."/>
            <person name="Paukszto L."/>
            <person name="Jastrzebski P J."/>
        </authorList>
    </citation>
    <scope>NUCLEOTIDE SEQUENCE [LARGE SCALE GENOMIC DNA]</scope>
    <source>
        <strain evidence="7 9">WMS-il1</strain>
    </source>
</reference>
<evidence type="ECO:0000313" key="6">
    <source>
        <dbReference type="EMBL" id="VDL31303.1"/>
    </source>
</evidence>